<feature type="non-terminal residue" evidence="1">
    <location>
        <position position="64"/>
    </location>
</feature>
<accession>A0ABD0QFW6</accession>
<proteinExistence type="predicted"/>
<organism evidence="1 2">
    <name type="scientific">Cirrhinus mrigala</name>
    <name type="common">Mrigala</name>
    <dbReference type="NCBI Taxonomy" id="683832"/>
    <lineage>
        <taxon>Eukaryota</taxon>
        <taxon>Metazoa</taxon>
        <taxon>Chordata</taxon>
        <taxon>Craniata</taxon>
        <taxon>Vertebrata</taxon>
        <taxon>Euteleostomi</taxon>
        <taxon>Actinopterygii</taxon>
        <taxon>Neopterygii</taxon>
        <taxon>Teleostei</taxon>
        <taxon>Ostariophysi</taxon>
        <taxon>Cypriniformes</taxon>
        <taxon>Cyprinidae</taxon>
        <taxon>Labeoninae</taxon>
        <taxon>Labeonini</taxon>
        <taxon>Cirrhinus</taxon>
    </lineage>
</organism>
<dbReference type="PANTHER" id="PTHR11731:SF21">
    <property type="entry name" value="INACTIVE DIPEPTIDYL PEPTIDASE 10"/>
    <property type="match status" value="1"/>
</dbReference>
<dbReference type="EMBL" id="JAMKFB020000009">
    <property type="protein sequence ID" value="KAL0185134.1"/>
    <property type="molecule type" value="Genomic_DNA"/>
</dbReference>
<evidence type="ECO:0000313" key="1">
    <source>
        <dbReference type="EMBL" id="KAL0185134.1"/>
    </source>
</evidence>
<feature type="non-terminal residue" evidence="1">
    <location>
        <position position="1"/>
    </location>
</feature>
<name>A0ABD0QFW6_CIRMR</name>
<reference evidence="1 2" key="1">
    <citation type="submission" date="2024-05" db="EMBL/GenBank/DDBJ databases">
        <title>Genome sequencing and assembly of Indian major carp, Cirrhinus mrigala (Hamilton, 1822).</title>
        <authorList>
            <person name="Mohindra V."/>
            <person name="Chowdhury L.M."/>
            <person name="Lal K."/>
            <person name="Jena J.K."/>
        </authorList>
    </citation>
    <scope>NUCLEOTIDE SEQUENCE [LARGE SCALE GENOMIC DNA]</scope>
    <source>
        <strain evidence="1">CM1030</strain>
        <tissue evidence="1">Blood</tissue>
    </source>
</reference>
<comment type="caution">
    <text evidence="1">The sequence shown here is derived from an EMBL/GenBank/DDBJ whole genome shotgun (WGS) entry which is preliminary data.</text>
</comment>
<dbReference type="AlphaFoldDB" id="A0ABD0QFW6"/>
<protein>
    <submittedName>
        <fullName evidence="1">Uncharacterized protein</fullName>
    </submittedName>
</protein>
<evidence type="ECO:0000313" key="2">
    <source>
        <dbReference type="Proteomes" id="UP001529510"/>
    </source>
</evidence>
<dbReference type="Proteomes" id="UP001529510">
    <property type="component" value="Unassembled WGS sequence"/>
</dbReference>
<dbReference type="PANTHER" id="PTHR11731">
    <property type="entry name" value="PROTEASE FAMILY S9B,C DIPEPTIDYL-PEPTIDASE IV-RELATED"/>
    <property type="match status" value="1"/>
</dbReference>
<dbReference type="Gene3D" id="3.40.50.1820">
    <property type="entry name" value="alpha/beta hydrolase"/>
    <property type="match status" value="1"/>
</dbReference>
<keyword evidence="2" id="KW-1185">Reference proteome</keyword>
<gene>
    <name evidence="1" type="ORF">M9458_020831</name>
</gene>
<dbReference type="InterPro" id="IPR029058">
    <property type="entry name" value="AB_hydrolase_fold"/>
</dbReference>
<sequence>DSDPGGQQVNERFRLDWADVLVGCDDVIVARLDGTGSGFQGQQMLQDVYQRLGLVETEDQLSAL</sequence>
<dbReference type="InterPro" id="IPR050278">
    <property type="entry name" value="Serine_Prot_S9B/DPPIV"/>
</dbReference>